<proteinExistence type="predicted"/>
<dbReference type="EMBL" id="FOCT01000016">
    <property type="protein sequence ID" value="SEO28215.1"/>
    <property type="molecule type" value="Genomic_DNA"/>
</dbReference>
<protein>
    <submittedName>
        <fullName evidence="1">Uncharacterized protein</fullName>
    </submittedName>
</protein>
<dbReference type="Proteomes" id="UP000183898">
    <property type="component" value="Unassembled WGS sequence"/>
</dbReference>
<evidence type="ECO:0000313" key="1">
    <source>
        <dbReference type="EMBL" id="SEO28215.1"/>
    </source>
</evidence>
<reference evidence="1 2" key="1">
    <citation type="submission" date="2016-10" db="EMBL/GenBank/DDBJ databases">
        <authorList>
            <person name="de Groot N.N."/>
        </authorList>
    </citation>
    <scope>NUCLEOTIDE SEQUENCE [LARGE SCALE GENOMIC DNA]</scope>
    <source>
        <strain evidence="1 2">Nl18</strain>
    </source>
</reference>
<name>A0A1H8NF40_9PROT</name>
<accession>A0A1H8NF40</accession>
<gene>
    <name evidence="1" type="ORF">SAMN05216404_11624</name>
</gene>
<organism evidence="1 2">
    <name type="scientific">Nitrosospira multiformis</name>
    <dbReference type="NCBI Taxonomy" id="1231"/>
    <lineage>
        <taxon>Bacteria</taxon>
        <taxon>Pseudomonadati</taxon>
        <taxon>Pseudomonadota</taxon>
        <taxon>Betaproteobacteria</taxon>
        <taxon>Nitrosomonadales</taxon>
        <taxon>Nitrosomonadaceae</taxon>
        <taxon>Nitrosospira</taxon>
    </lineage>
</organism>
<sequence length="48" mass="5334">MNPHLFSIWVVLFLASTEGSPTPDLLRNQYRSKVENSGFVGLPTDIGE</sequence>
<evidence type="ECO:0000313" key="2">
    <source>
        <dbReference type="Proteomes" id="UP000183898"/>
    </source>
</evidence>
<dbReference type="AlphaFoldDB" id="A0A1H8NF40"/>